<feature type="compositionally biased region" description="Polar residues" evidence="1">
    <location>
        <begin position="46"/>
        <end position="58"/>
    </location>
</feature>
<feature type="region of interest" description="Disordered" evidence="1">
    <location>
        <begin position="1011"/>
        <end position="1039"/>
    </location>
</feature>
<dbReference type="PANTHER" id="PTHR21646">
    <property type="entry name" value="UBIQUITIN CARBOXYL-TERMINAL HYDROLASE"/>
    <property type="match status" value="1"/>
</dbReference>
<accession>A0A7J6N187</accession>
<feature type="domain" description="J" evidence="2">
    <location>
        <begin position="904"/>
        <end position="973"/>
    </location>
</feature>
<dbReference type="SUPFAM" id="SSF54001">
    <property type="entry name" value="Cysteine proteinases"/>
    <property type="match status" value="1"/>
</dbReference>
<dbReference type="GO" id="GO:0016579">
    <property type="term" value="P:protein deubiquitination"/>
    <property type="evidence" value="ECO:0007669"/>
    <property type="project" value="InterPro"/>
</dbReference>
<keyword evidence="5" id="KW-1185">Reference proteome</keyword>
<dbReference type="Proteomes" id="UP000591131">
    <property type="component" value="Unassembled WGS sequence"/>
</dbReference>
<feature type="compositionally biased region" description="Polar residues" evidence="1">
    <location>
        <begin position="1"/>
        <end position="10"/>
    </location>
</feature>
<organism evidence="4 5">
    <name type="scientific">Perkinsus chesapeaki</name>
    <name type="common">Clam parasite</name>
    <name type="synonym">Perkinsus andrewsi</name>
    <dbReference type="NCBI Taxonomy" id="330153"/>
    <lineage>
        <taxon>Eukaryota</taxon>
        <taxon>Sar</taxon>
        <taxon>Alveolata</taxon>
        <taxon>Perkinsozoa</taxon>
        <taxon>Perkinsea</taxon>
        <taxon>Perkinsida</taxon>
        <taxon>Perkinsidae</taxon>
        <taxon>Perkinsus</taxon>
    </lineage>
</organism>
<feature type="domain" description="USP" evidence="3">
    <location>
        <begin position="207"/>
        <end position="516"/>
    </location>
</feature>
<feature type="region of interest" description="Disordered" evidence="1">
    <location>
        <begin position="535"/>
        <end position="559"/>
    </location>
</feature>
<sequence>MPVTSNSSIDRYSRENPAMNGGHARTGSVPIRSESFFQSKAYGTPTGLSSTIPQSRGTSAAFRPMHMRTSSSAASGMIGADRRPAAGLPSSGSSFSLDRRYGRGLSSLASSSAGSYSTADGSYFSQKITGVPEPSEPSPLMKQALPTPKSSDKAPVVADDDDDASLSKGTIVIWDIDMMGTDAIVAAKCSNDCSPSSSPFVPEGGLVGLRNLGNTCYMNAVLQCLLHTTELYDSFVAAGSDGYGNGAVCAAFGDLIRDVYGSSKDVQEPKAFKRVMGRRNKQWAGYNQQDAQELLSDILDALNTEMGGASGVDKSDSRAASKSSLLRLLKKDKSSAISNAFRGVYLSTVHCSACDYESRTKELFYVLPLPLSRSVGMAPTLGECLEQFKREELLKGDEQWTCDKCKRKVDAQKRMDLEELPTVLVMCLMRFTWSMSGMARKITFRVDAPIEGFVVGQDVYDLYATIEHSGSSSIDFGHYTAHVCGGDGRWWRYDDSHVSELPSSAPSSIARSFTGEAGIPAATVFGGRSVSPLRTSTVRATSDTTASRASGSVGNPAPPVVRRVIRTVVKSSPSPSSGAPNNVYTPKAATAVLHTMASSGTYRSQSPTRGTNWPQMPGAASTAFTVMGSSISNFPPVSPVLPGRDCLGYIASTGVQTRPVGLGSSASSVNLASRPSPTSKSYYDSKTLYSGLPAYSLPRPTEAPAAGLSGGGLNTSASVRVMSSVGQVVPGVGAGCCSPPPPPLPVKDDSRGNGSSSSPTRIEGVSDYSSNGTRCEGVSSGDPIKEEEEGVDGEPLEDEEDDDEVVMDGDVTDDGDKDDEGSGGSLVISPVKDAPKNSSNMEVPISIALKWLLSSGKDEVERWTTDLTDVGLRNVLEVVASHVRQKGRHLEDVEREIKEAKGLSAFAFFGLDENCDIAELKKAYKEKSRELHPDKGGDEEAFVDMKSKYEDILQQAENSGSDSTKTQEKGSIGWDPKKRDTMITALFELKHQVMLIEQKIGNLQEELEEVRNRKKMESRRTKEMLPPVAEGLGEEFAAS</sequence>
<dbReference type="GO" id="GO:0004843">
    <property type="term" value="F:cysteine-type deubiquitinase activity"/>
    <property type="evidence" value="ECO:0007669"/>
    <property type="project" value="InterPro"/>
</dbReference>
<dbReference type="InterPro" id="IPR001623">
    <property type="entry name" value="DnaJ_domain"/>
</dbReference>
<evidence type="ECO:0000313" key="4">
    <source>
        <dbReference type="EMBL" id="KAF4677669.1"/>
    </source>
</evidence>
<dbReference type="InterPro" id="IPR050185">
    <property type="entry name" value="Ub_carboxyl-term_hydrolase"/>
</dbReference>
<dbReference type="InterPro" id="IPR018200">
    <property type="entry name" value="USP_CS"/>
</dbReference>
<name>A0A7J6N187_PERCH</name>
<evidence type="ECO:0000313" key="5">
    <source>
        <dbReference type="Proteomes" id="UP000591131"/>
    </source>
</evidence>
<protein>
    <submittedName>
        <fullName evidence="4">Uncharacterized protein</fullName>
    </submittedName>
</protein>
<dbReference type="InterPro" id="IPR036869">
    <property type="entry name" value="J_dom_sf"/>
</dbReference>
<evidence type="ECO:0000256" key="1">
    <source>
        <dbReference type="SAM" id="MobiDB-lite"/>
    </source>
</evidence>
<dbReference type="PROSITE" id="PS50235">
    <property type="entry name" value="USP_3"/>
    <property type="match status" value="1"/>
</dbReference>
<feature type="compositionally biased region" description="Polar residues" evidence="1">
    <location>
        <begin position="535"/>
        <end position="553"/>
    </location>
</feature>
<reference evidence="4 5" key="1">
    <citation type="submission" date="2020-04" db="EMBL/GenBank/DDBJ databases">
        <title>Perkinsus chesapeaki whole genome sequence.</title>
        <authorList>
            <person name="Bogema D.R."/>
        </authorList>
    </citation>
    <scope>NUCLEOTIDE SEQUENCE [LARGE SCALE GENOMIC DNA]</scope>
    <source>
        <strain evidence="4">ATCC PRA-425</strain>
    </source>
</reference>
<dbReference type="PROSITE" id="PS00973">
    <property type="entry name" value="USP_2"/>
    <property type="match status" value="1"/>
</dbReference>
<dbReference type="AlphaFoldDB" id="A0A7J6N187"/>
<dbReference type="Pfam" id="PF00443">
    <property type="entry name" value="UCH"/>
    <property type="match status" value="1"/>
</dbReference>
<dbReference type="CDD" id="cd06257">
    <property type="entry name" value="DnaJ"/>
    <property type="match status" value="1"/>
</dbReference>
<gene>
    <name evidence="4" type="ORF">FOL47_000131</name>
</gene>
<feature type="compositionally biased region" description="Polar residues" evidence="1">
    <location>
        <begin position="955"/>
        <end position="964"/>
    </location>
</feature>
<comment type="caution">
    <text evidence="4">The sequence shown here is derived from an EMBL/GenBank/DDBJ whole genome shotgun (WGS) entry which is preliminary data.</text>
</comment>
<dbReference type="PROSITE" id="PS50076">
    <property type="entry name" value="DNAJ_2"/>
    <property type="match status" value="1"/>
</dbReference>
<feature type="region of interest" description="Disordered" evidence="1">
    <location>
        <begin position="1"/>
        <end position="96"/>
    </location>
</feature>
<feature type="region of interest" description="Disordered" evidence="1">
    <location>
        <begin position="955"/>
        <end position="976"/>
    </location>
</feature>
<dbReference type="InterPro" id="IPR001394">
    <property type="entry name" value="Peptidase_C19_UCH"/>
</dbReference>
<dbReference type="PROSITE" id="PS00972">
    <property type="entry name" value="USP_1"/>
    <property type="match status" value="1"/>
</dbReference>
<dbReference type="SUPFAM" id="SSF46565">
    <property type="entry name" value="Chaperone J-domain"/>
    <property type="match status" value="1"/>
</dbReference>
<dbReference type="InterPro" id="IPR028889">
    <property type="entry name" value="USP"/>
</dbReference>
<feature type="region of interest" description="Disordered" evidence="1">
    <location>
        <begin position="733"/>
        <end position="838"/>
    </location>
</feature>
<feature type="region of interest" description="Disordered" evidence="1">
    <location>
        <begin position="127"/>
        <end position="160"/>
    </location>
</feature>
<proteinExistence type="predicted"/>
<feature type="compositionally biased region" description="Polar residues" evidence="1">
    <location>
        <begin position="664"/>
        <end position="683"/>
    </location>
</feature>
<dbReference type="SMART" id="SM00271">
    <property type="entry name" value="DnaJ"/>
    <property type="match status" value="1"/>
</dbReference>
<dbReference type="InterPro" id="IPR038765">
    <property type="entry name" value="Papain-like_cys_pep_sf"/>
</dbReference>
<evidence type="ECO:0000259" key="2">
    <source>
        <dbReference type="PROSITE" id="PS50076"/>
    </source>
</evidence>
<dbReference type="OrthoDB" id="292964at2759"/>
<dbReference type="CDD" id="cd02257">
    <property type="entry name" value="Peptidase_C19"/>
    <property type="match status" value="1"/>
</dbReference>
<dbReference type="Gene3D" id="1.10.287.110">
    <property type="entry name" value="DnaJ domain"/>
    <property type="match status" value="1"/>
</dbReference>
<feature type="region of interest" description="Disordered" evidence="1">
    <location>
        <begin position="660"/>
        <end position="683"/>
    </location>
</feature>
<dbReference type="Gene3D" id="3.90.70.10">
    <property type="entry name" value="Cysteine proteinases"/>
    <property type="match status" value="1"/>
</dbReference>
<evidence type="ECO:0000259" key="3">
    <source>
        <dbReference type="PROSITE" id="PS50235"/>
    </source>
</evidence>
<feature type="compositionally biased region" description="Acidic residues" evidence="1">
    <location>
        <begin position="785"/>
        <end position="821"/>
    </location>
</feature>
<dbReference type="EMBL" id="JAAPAO010000010">
    <property type="protein sequence ID" value="KAF4677669.1"/>
    <property type="molecule type" value="Genomic_DNA"/>
</dbReference>